<dbReference type="AlphaFoldDB" id="A0A4U3AAU9"/>
<gene>
    <name evidence="1" type="ORF">FC701_10070</name>
</gene>
<proteinExistence type="predicted"/>
<evidence type="ECO:0000313" key="1">
    <source>
        <dbReference type="EMBL" id="TKI85446.1"/>
    </source>
</evidence>
<comment type="caution">
    <text evidence="1">The sequence shown here is derived from an EMBL/GenBank/DDBJ whole genome shotgun (WGS) entry which is preliminary data.</text>
</comment>
<dbReference type="Proteomes" id="UP000305524">
    <property type="component" value="Unassembled WGS sequence"/>
</dbReference>
<reference evidence="1 2" key="1">
    <citation type="journal article" date="2019" name="Environ. Microbiol.">
        <title>An active ?-lactamase is a part of an orchestrated cell wall stress resistance network of Bacillus subtilis and related rhizosphere species.</title>
        <authorList>
            <person name="Bucher T."/>
            <person name="Keren-Paz A."/>
            <person name="Hausser J."/>
            <person name="Olender T."/>
            <person name="Cytryn E."/>
            <person name="Kolodkin-Gal I."/>
        </authorList>
    </citation>
    <scope>NUCLEOTIDE SEQUENCE [LARGE SCALE GENOMIC DNA]</scope>
    <source>
        <strain evidence="1 2">I186</strain>
    </source>
</reference>
<name>A0A4U3AAU9_BACMY</name>
<protein>
    <submittedName>
        <fullName evidence="1">Uncharacterized protein</fullName>
    </submittedName>
</protein>
<sequence length="95" mass="11010">MEISFELGVTIKGEFHPVSIKKSPKEIFKMDPPWVGYPQENRKVSFTEYSNGQLVIVSNKWENQVQEIEIKKVGEISHHLLQEIMKKEARVTPSI</sequence>
<dbReference type="RefSeq" id="WP_137057506.1">
    <property type="nucleotide sequence ID" value="NZ_SZOD01000199.1"/>
</dbReference>
<organism evidence="1 2">
    <name type="scientific">Bacillus mycoides</name>
    <dbReference type="NCBI Taxonomy" id="1405"/>
    <lineage>
        <taxon>Bacteria</taxon>
        <taxon>Bacillati</taxon>
        <taxon>Bacillota</taxon>
        <taxon>Bacilli</taxon>
        <taxon>Bacillales</taxon>
        <taxon>Bacillaceae</taxon>
        <taxon>Bacillus</taxon>
        <taxon>Bacillus cereus group</taxon>
    </lineage>
</organism>
<evidence type="ECO:0000313" key="2">
    <source>
        <dbReference type="Proteomes" id="UP000305524"/>
    </source>
</evidence>
<dbReference type="EMBL" id="SZOD01000199">
    <property type="protein sequence ID" value="TKI85446.1"/>
    <property type="molecule type" value="Genomic_DNA"/>
</dbReference>
<accession>A0A4U3AAU9</accession>